<dbReference type="EMBL" id="HBUE01310114">
    <property type="protein sequence ID" value="CAG6582908.1"/>
    <property type="molecule type" value="Transcribed_RNA"/>
</dbReference>
<dbReference type="EMBL" id="HBUE01017964">
    <property type="protein sequence ID" value="CAG6451248.1"/>
    <property type="molecule type" value="Transcribed_RNA"/>
</dbReference>
<dbReference type="EMBL" id="HBUE01017962">
    <property type="protein sequence ID" value="CAG6451246.1"/>
    <property type="molecule type" value="Transcribed_RNA"/>
</dbReference>
<reference evidence="2" key="1">
    <citation type="submission" date="2021-05" db="EMBL/GenBank/DDBJ databases">
        <authorList>
            <person name="Alioto T."/>
            <person name="Alioto T."/>
            <person name="Gomez Garrido J."/>
        </authorList>
    </citation>
    <scope>NUCLEOTIDE SEQUENCE</scope>
</reference>
<dbReference type="EMBL" id="HBUE01017960">
    <property type="protein sequence ID" value="CAG6451244.1"/>
    <property type="molecule type" value="Transcribed_RNA"/>
</dbReference>
<dbReference type="AlphaFoldDB" id="A0A8D8MJJ1"/>
<organism evidence="2">
    <name type="scientific">Culex pipiens</name>
    <name type="common">House mosquito</name>
    <dbReference type="NCBI Taxonomy" id="7175"/>
    <lineage>
        <taxon>Eukaryota</taxon>
        <taxon>Metazoa</taxon>
        <taxon>Ecdysozoa</taxon>
        <taxon>Arthropoda</taxon>
        <taxon>Hexapoda</taxon>
        <taxon>Insecta</taxon>
        <taxon>Pterygota</taxon>
        <taxon>Neoptera</taxon>
        <taxon>Endopterygota</taxon>
        <taxon>Diptera</taxon>
        <taxon>Nematocera</taxon>
        <taxon>Culicoidea</taxon>
        <taxon>Culicidae</taxon>
        <taxon>Culicinae</taxon>
        <taxon>Culicini</taxon>
        <taxon>Culex</taxon>
        <taxon>Culex</taxon>
    </lineage>
</organism>
<dbReference type="EMBL" id="HBUE01203884">
    <property type="protein sequence ID" value="CAG6531065.1"/>
    <property type="molecule type" value="Transcribed_RNA"/>
</dbReference>
<name>A0A8D8MJJ1_CULPI</name>
<protein>
    <submittedName>
        <fullName evidence="2">(northern house mosquito) hypothetical protein</fullName>
    </submittedName>
</protein>
<feature type="region of interest" description="Disordered" evidence="1">
    <location>
        <begin position="67"/>
        <end position="102"/>
    </location>
</feature>
<evidence type="ECO:0000313" key="2">
    <source>
        <dbReference type="EMBL" id="CAG6531066.1"/>
    </source>
</evidence>
<dbReference type="EMBL" id="HBUE01310112">
    <property type="protein sequence ID" value="CAG6582907.1"/>
    <property type="molecule type" value="Transcribed_RNA"/>
</dbReference>
<accession>A0A8D8MJJ1</accession>
<evidence type="ECO:0000256" key="1">
    <source>
        <dbReference type="SAM" id="MobiDB-lite"/>
    </source>
</evidence>
<feature type="compositionally biased region" description="Low complexity" evidence="1">
    <location>
        <begin position="87"/>
        <end position="102"/>
    </location>
</feature>
<proteinExistence type="predicted"/>
<sequence length="102" mass="11419">MLLLLGPQPRTRWRPQATTTRPASQPGVLTRSCSADRTTICCSRTTSRGAVPTRTWSRVRRSWRMGRIGRSAWSGPTRRTDQTATCARAPRPGWPRAACTPR</sequence>
<feature type="region of interest" description="Disordered" evidence="1">
    <location>
        <begin position="1"/>
        <end position="30"/>
    </location>
</feature>
<dbReference type="EMBL" id="HBUE01203886">
    <property type="protein sequence ID" value="CAG6531066.1"/>
    <property type="molecule type" value="Transcribed_RNA"/>
</dbReference>